<dbReference type="GeneID" id="85336654"/>
<evidence type="ECO:0000256" key="1">
    <source>
        <dbReference type="SAM" id="MobiDB-lite"/>
    </source>
</evidence>
<sequence>MSSPSPSITYPPRGVTAYTSTSGPIHAPNLEALDLLRARPDYESCMPTLTSPELATDWDAHYLLPNPYQNPPTLDSVTNPLRVSHAEIDATWDPYKLAAMITRSHQDMNILDHTIVEVQREKYDVDRILDDAERKRNGGRYPDSWTSYSSFSGRGWNSDDYRRRRAAMCNEDITPSRQSRANSGWDVYKLREVFSSLQTDVGTKVGRLANVETELRRKVLQLNRLLAGAATQLRWRNVTFKRRIGDGGGA</sequence>
<dbReference type="Proteomes" id="UP001240678">
    <property type="component" value="Unassembled WGS sequence"/>
</dbReference>
<gene>
    <name evidence="2" type="ORF">CCOS01_04926</name>
</gene>
<dbReference type="EMBL" id="MOOE01000004">
    <property type="protein sequence ID" value="KAK1532943.1"/>
    <property type="molecule type" value="Genomic_DNA"/>
</dbReference>
<comment type="caution">
    <text evidence="2">The sequence shown here is derived from an EMBL/GenBank/DDBJ whole genome shotgun (WGS) entry which is preliminary data.</text>
</comment>
<evidence type="ECO:0000313" key="2">
    <source>
        <dbReference type="EMBL" id="KAK1532943.1"/>
    </source>
</evidence>
<accession>A0AAI9Z388</accession>
<name>A0AAI9Z388_9PEZI</name>
<evidence type="ECO:0000313" key="3">
    <source>
        <dbReference type="Proteomes" id="UP001240678"/>
    </source>
</evidence>
<organism evidence="2 3">
    <name type="scientific">Colletotrichum costaricense</name>
    <dbReference type="NCBI Taxonomy" id="1209916"/>
    <lineage>
        <taxon>Eukaryota</taxon>
        <taxon>Fungi</taxon>
        <taxon>Dikarya</taxon>
        <taxon>Ascomycota</taxon>
        <taxon>Pezizomycotina</taxon>
        <taxon>Sordariomycetes</taxon>
        <taxon>Hypocreomycetidae</taxon>
        <taxon>Glomerellales</taxon>
        <taxon>Glomerellaceae</taxon>
        <taxon>Colletotrichum</taxon>
        <taxon>Colletotrichum acutatum species complex</taxon>
    </lineage>
</organism>
<dbReference type="AlphaFoldDB" id="A0AAI9Z388"/>
<proteinExistence type="predicted"/>
<reference evidence="2 3" key="1">
    <citation type="submission" date="2016-10" db="EMBL/GenBank/DDBJ databases">
        <title>The genome sequence of Colletotrichum fioriniae PJ7.</title>
        <authorList>
            <person name="Baroncelli R."/>
        </authorList>
    </citation>
    <scope>NUCLEOTIDE SEQUENCE [LARGE SCALE GENOMIC DNA]</scope>
    <source>
        <strain evidence="2 3">IMI 309622</strain>
    </source>
</reference>
<dbReference type="RefSeq" id="XP_060317065.1">
    <property type="nucleotide sequence ID" value="XM_060453107.1"/>
</dbReference>
<feature type="region of interest" description="Disordered" evidence="1">
    <location>
        <begin position="1"/>
        <end position="22"/>
    </location>
</feature>
<keyword evidence="3" id="KW-1185">Reference proteome</keyword>
<protein>
    <submittedName>
        <fullName evidence="2">Uncharacterized protein</fullName>
    </submittedName>
</protein>